<dbReference type="PANTHER" id="PTHR42872:SF3">
    <property type="entry name" value="PROTEIN-GLUTAMATE METHYLESTERASE_PROTEIN-GLUTAMINE GLUTAMINASE 1"/>
    <property type="match status" value="1"/>
</dbReference>
<dbReference type="PROSITE" id="PS50122">
    <property type="entry name" value="CHEB"/>
    <property type="match status" value="1"/>
</dbReference>
<keyword evidence="6" id="KW-0597">Phosphoprotein</keyword>
<feature type="region of interest" description="Disordered" evidence="7">
    <location>
        <begin position="125"/>
        <end position="144"/>
    </location>
</feature>
<sequence length="347" mass="34840">MLSRLIDAGDRFMVAGAVGSVAAALDFLGRTRVDILLLDVNMPGVDGLTALPQLIAAGQGARIVVVSSSVGDGAAATVQALAMGAADTLVKPDAAALTSAFGRTLLDRLERLIDRPAAAAAAVVADEPQAASPRRPAAPPPPSLAATVASAESFDLVAIGASTGGIHALGQVLGRLPATFRAPVLVTQHLPAAFMPYFAAQLATISGRPCDVAQDRMRIRPGRLIVAPGDAHLRCVALGERSGDRGAAVKLSTAPAASGCLPSVDPMLSSLAAIYGERLLAIVLSGMGRDGAEGAGHVRAAGGRVIVQDQASSVVWGMPGAVVAADCADAVLTPAAIRTLLVGGEAR</sequence>
<feature type="active site" evidence="5">
    <location>
        <position position="189"/>
    </location>
</feature>
<reference evidence="10 11" key="1">
    <citation type="submission" date="2020-08" db="EMBL/GenBank/DDBJ databases">
        <title>Genomic Encyclopedia of Type Strains, Phase IV (KMG-IV): sequencing the most valuable type-strain genomes for metagenomic binning, comparative biology and taxonomic classification.</title>
        <authorList>
            <person name="Goeker M."/>
        </authorList>
    </citation>
    <scope>NUCLEOTIDE SEQUENCE [LARGE SCALE GENOMIC DNA]</scope>
    <source>
        <strain evidence="10 11">DSM 15867</strain>
    </source>
</reference>
<dbReference type="GO" id="GO:0000156">
    <property type="term" value="F:phosphorelay response regulator activity"/>
    <property type="evidence" value="ECO:0007669"/>
    <property type="project" value="InterPro"/>
</dbReference>
<dbReference type="SUPFAM" id="SSF52738">
    <property type="entry name" value="Methylesterase CheB, C-terminal domain"/>
    <property type="match status" value="1"/>
</dbReference>
<feature type="modified residue" description="4-aspartylphosphate" evidence="6">
    <location>
        <position position="39"/>
    </location>
</feature>
<dbReference type="AlphaFoldDB" id="A0A7W7AKE4"/>
<dbReference type="GO" id="GO:0005737">
    <property type="term" value="C:cytoplasm"/>
    <property type="evidence" value="ECO:0007669"/>
    <property type="project" value="InterPro"/>
</dbReference>
<evidence type="ECO:0000256" key="2">
    <source>
        <dbReference type="ARBA" id="ARBA00022801"/>
    </source>
</evidence>
<dbReference type="Gene3D" id="3.40.50.2300">
    <property type="match status" value="1"/>
</dbReference>
<dbReference type="CDD" id="cd16432">
    <property type="entry name" value="CheB_Rec"/>
    <property type="match status" value="1"/>
</dbReference>
<dbReference type="Gene3D" id="3.40.50.180">
    <property type="entry name" value="Methylesterase CheB, C-terminal domain"/>
    <property type="match status" value="1"/>
</dbReference>
<evidence type="ECO:0000256" key="1">
    <source>
        <dbReference type="ARBA" id="ARBA00022500"/>
    </source>
</evidence>
<dbReference type="Proteomes" id="UP000574769">
    <property type="component" value="Unassembled WGS sequence"/>
</dbReference>
<dbReference type="InterPro" id="IPR008248">
    <property type="entry name" value="CheB-like"/>
</dbReference>
<dbReference type="InterPro" id="IPR035909">
    <property type="entry name" value="CheB_C"/>
</dbReference>
<dbReference type="PROSITE" id="PS50110">
    <property type="entry name" value="RESPONSE_REGULATORY"/>
    <property type="match status" value="1"/>
</dbReference>
<comment type="catalytic activity">
    <reaction evidence="4">
        <text>[protein]-L-glutamate 5-O-methyl ester + H2O = L-glutamyl-[protein] + methanol + H(+)</text>
        <dbReference type="Rhea" id="RHEA:23236"/>
        <dbReference type="Rhea" id="RHEA-COMP:10208"/>
        <dbReference type="Rhea" id="RHEA-COMP:10311"/>
        <dbReference type="ChEBI" id="CHEBI:15377"/>
        <dbReference type="ChEBI" id="CHEBI:15378"/>
        <dbReference type="ChEBI" id="CHEBI:17790"/>
        <dbReference type="ChEBI" id="CHEBI:29973"/>
        <dbReference type="ChEBI" id="CHEBI:82795"/>
        <dbReference type="EC" id="3.1.1.61"/>
    </reaction>
</comment>
<dbReference type="InterPro" id="IPR011006">
    <property type="entry name" value="CheY-like_superfamily"/>
</dbReference>
<proteinExistence type="predicted"/>
<evidence type="ECO:0000313" key="10">
    <source>
        <dbReference type="EMBL" id="MBB4617820.1"/>
    </source>
</evidence>
<evidence type="ECO:0000256" key="3">
    <source>
        <dbReference type="ARBA" id="ARBA00039140"/>
    </source>
</evidence>
<dbReference type="InterPro" id="IPR001789">
    <property type="entry name" value="Sig_transdc_resp-reg_receiver"/>
</dbReference>
<evidence type="ECO:0000256" key="5">
    <source>
        <dbReference type="PROSITE-ProRule" id="PRU00050"/>
    </source>
</evidence>
<dbReference type="Pfam" id="PF00072">
    <property type="entry name" value="Response_reg"/>
    <property type="match status" value="1"/>
</dbReference>
<dbReference type="RefSeq" id="WP_343058984.1">
    <property type="nucleotide sequence ID" value="NZ_JACHNY010000003.1"/>
</dbReference>
<keyword evidence="2 5" id="KW-0378">Hydrolase</keyword>
<accession>A0A7W7AKE4</accession>
<feature type="active site" evidence="5">
    <location>
        <position position="290"/>
    </location>
</feature>
<keyword evidence="1 5" id="KW-0145">Chemotaxis</keyword>
<feature type="domain" description="Response regulatory" evidence="8">
    <location>
        <begin position="1"/>
        <end position="106"/>
    </location>
</feature>
<dbReference type="InterPro" id="IPR000673">
    <property type="entry name" value="Sig_transdc_resp-reg_Me-estase"/>
</dbReference>
<dbReference type="Pfam" id="PF01339">
    <property type="entry name" value="CheB_methylest"/>
    <property type="match status" value="1"/>
</dbReference>
<dbReference type="GO" id="GO:0006935">
    <property type="term" value="P:chemotaxis"/>
    <property type="evidence" value="ECO:0007669"/>
    <property type="project" value="UniProtKB-UniRule"/>
</dbReference>
<organism evidence="10 11">
    <name type="scientific">Sphingomonas abaci</name>
    <dbReference type="NCBI Taxonomy" id="237611"/>
    <lineage>
        <taxon>Bacteria</taxon>
        <taxon>Pseudomonadati</taxon>
        <taxon>Pseudomonadota</taxon>
        <taxon>Alphaproteobacteria</taxon>
        <taxon>Sphingomonadales</taxon>
        <taxon>Sphingomonadaceae</taxon>
        <taxon>Sphingomonas</taxon>
    </lineage>
</organism>
<gene>
    <name evidence="10" type="ORF">GGQ96_001948</name>
</gene>
<evidence type="ECO:0000259" key="9">
    <source>
        <dbReference type="PROSITE" id="PS50122"/>
    </source>
</evidence>
<dbReference type="GO" id="GO:0008984">
    <property type="term" value="F:protein-glutamate methylesterase activity"/>
    <property type="evidence" value="ECO:0007669"/>
    <property type="project" value="UniProtKB-EC"/>
</dbReference>
<name>A0A7W7AKE4_9SPHN</name>
<evidence type="ECO:0000256" key="4">
    <source>
        <dbReference type="ARBA" id="ARBA00048267"/>
    </source>
</evidence>
<keyword evidence="11" id="KW-1185">Reference proteome</keyword>
<protein>
    <recommendedName>
        <fullName evidence="3">protein-glutamate methylesterase</fullName>
        <ecNumber evidence="3">3.1.1.61</ecNumber>
    </recommendedName>
</protein>
<evidence type="ECO:0000259" key="8">
    <source>
        <dbReference type="PROSITE" id="PS50110"/>
    </source>
</evidence>
<feature type="compositionally biased region" description="Low complexity" evidence="7">
    <location>
        <begin position="125"/>
        <end position="135"/>
    </location>
</feature>
<feature type="domain" description="CheB-type methylesterase" evidence="9">
    <location>
        <begin position="150"/>
        <end position="332"/>
    </location>
</feature>
<feature type="active site" evidence="5">
    <location>
        <position position="162"/>
    </location>
</feature>
<comment type="caution">
    <text evidence="10">The sequence shown here is derived from an EMBL/GenBank/DDBJ whole genome shotgun (WGS) entry which is preliminary data.</text>
</comment>
<dbReference type="EC" id="3.1.1.61" evidence="3"/>
<dbReference type="PANTHER" id="PTHR42872">
    <property type="entry name" value="PROTEIN-GLUTAMATE METHYLESTERASE/PROTEIN-GLUTAMINE GLUTAMINASE"/>
    <property type="match status" value="1"/>
</dbReference>
<dbReference type="EMBL" id="JACHNY010000003">
    <property type="protein sequence ID" value="MBB4617820.1"/>
    <property type="molecule type" value="Genomic_DNA"/>
</dbReference>
<dbReference type="SUPFAM" id="SSF52172">
    <property type="entry name" value="CheY-like"/>
    <property type="match status" value="1"/>
</dbReference>
<dbReference type="PIRSF" id="PIRSF000876">
    <property type="entry name" value="RR_chemtxs_CheB"/>
    <property type="match status" value="1"/>
</dbReference>
<evidence type="ECO:0000256" key="6">
    <source>
        <dbReference type="PROSITE-ProRule" id="PRU00169"/>
    </source>
</evidence>
<evidence type="ECO:0000256" key="7">
    <source>
        <dbReference type="SAM" id="MobiDB-lite"/>
    </source>
</evidence>
<evidence type="ECO:0000313" key="11">
    <source>
        <dbReference type="Proteomes" id="UP000574769"/>
    </source>
</evidence>